<accession>A0A0G1S6Y0</accession>
<keyword evidence="1" id="KW-0472">Membrane</keyword>
<name>A0A0G1S6Y0_9BACT</name>
<reference evidence="2 3" key="1">
    <citation type="journal article" date="2015" name="Nature">
        <title>rRNA introns, odd ribosomes, and small enigmatic genomes across a large radiation of phyla.</title>
        <authorList>
            <person name="Brown C.T."/>
            <person name="Hug L.A."/>
            <person name="Thomas B.C."/>
            <person name="Sharon I."/>
            <person name="Castelle C.J."/>
            <person name="Singh A."/>
            <person name="Wilkins M.J."/>
            <person name="Williams K.H."/>
            <person name="Banfield J.F."/>
        </authorList>
    </citation>
    <scope>NUCLEOTIDE SEQUENCE [LARGE SCALE GENOMIC DNA]</scope>
</reference>
<keyword evidence="1" id="KW-0812">Transmembrane</keyword>
<keyword evidence="1" id="KW-1133">Transmembrane helix</keyword>
<feature type="transmembrane region" description="Helical" evidence="1">
    <location>
        <begin position="6"/>
        <end position="24"/>
    </location>
</feature>
<evidence type="ECO:0000313" key="2">
    <source>
        <dbReference type="EMBL" id="KKU65126.1"/>
    </source>
</evidence>
<proteinExistence type="predicted"/>
<organism evidence="2 3">
    <name type="scientific">Candidatus Amesbacteria bacterium GW2011_GWA1_47_16</name>
    <dbReference type="NCBI Taxonomy" id="1618353"/>
    <lineage>
        <taxon>Bacteria</taxon>
        <taxon>Candidatus Amesiibacteriota</taxon>
    </lineage>
</organism>
<dbReference type="EMBL" id="LCNV01000001">
    <property type="protein sequence ID" value="KKU65126.1"/>
    <property type="molecule type" value="Genomic_DNA"/>
</dbReference>
<gene>
    <name evidence="2" type="ORF">UX87_C0001G0037</name>
</gene>
<comment type="caution">
    <text evidence="2">The sequence shown here is derived from an EMBL/GenBank/DDBJ whole genome shotgun (WGS) entry which is preliminary data.</text>
</comment>
<dbReference type="Proteomes" id="UP000034364">
    <property type="component" value="Unassembled WGS sequence"/>
</dbReference>
<protein>
    <recommendedName>
        <fullName evidence="4">Cell division protein FtsL</fullName>
    </recommendedName>
</protein>
<dbReference type="AlphaFoldDB" id="A0A0G1S6Y0"/>
<evidence type="ECO:0000313" key="3">
    <source>
        <dbReference type="Proteomes" id="UP000034364"/>
    </source>
</evidence>
<sequence>MNTRKYVTLAVILNISLLSAQFWLSSRRATDGDTLSVMEQELSAVGMENYRLKSDIYTLSSTQSVLQSAAALNFVPAKTSYLTPLPVAQAHSTANTGQP</sequence>
<evidence type="ECO:0000256" key="1">
    <source>
        <dbReference type="SAM" id="Phobius"/>
    </source>
</evidence>
<evidence type="ECO:0008006" key="4">
    <source>
        <dbReference type="Google" id="ProtNLM"/>
    </source>
</evidence>